<sequence length="284" mass="30139">MTAPNVKDLRQAGFTLIEAVIVIVVIGVLGAIVALFIRMPLQGYQDSVARAELTDLADLTVRRVARDLRLALPNSIIVAADGSTISFFITKTGGRYLVAEDEVPGFKDFLAGGDEVDFAGPRPAGKQEILPGDSFVVNNLGVAPADAYASTNLAQIEAISVIDDTNFHQYRLKLESNPFATQIPPMPSAGSRFHIVGPPVSYRCNAAAGGAGSMTRQWDYGIVRGAPAANAGTISVMTRRVSNCSFSYGDSAGRSALVTIRLELEVPEGGTVKLVHQVHVDNTP</sequence>
<proteinExistence type="predicted"/>
<dbReference type="Proteomes" id="UP000284006">
    <property type="component" value="Unassembled WGS sequence"/>
</dbReference>
<evidence type="ECO:0000256" key="1">
    <source>
        <dbReference type="SAM" id="Phobius"/>
    </source>
</evidence>
<keyword evidence="1" id="KW-0812">Transmembrane</keyword>
<feature type="transmembrane region" description="Helical" evidence="1">
    <location>
        <begin position="12"/>
        <end position="37"/>
    </location>
</feature>
<dbReference type="AlphaFoldDB" id="A0A418Y7B2"/>
<keyword evidence="1" id="KW-1133">Transmembrane helix</keyword>
<dbReference type="Pfam" id="PF07963">
    <property type="entry name" value="N_methyl"/>
    <property type="match status" value="1"/>
</dbReference>
<keyword evidence="1" id="KW-0472">Membrane</keyword>
<keyword evidence="3" id="KW-1185">Reference proteome</keyword>
<dbReference type="InterPro" id="IPR012902">
    <property type="entry name" value="N_methyl_site"/>
</dbReference>
<dbReference type="PROSITE" id="PS00409">
    <property type="entry name" value="PROKAR_NTER_METHYL"/>
    <property type="match status" value="1"/>
</dbReference>
<dbReference type="Gene3D" id="3.30.700.10">
    <property type="entry name" value="Glycoprotein, Type 4 Pilin"/>
    <property type="match status" value="1"/>
</dbReference>
<name>A0A418Y7B2_9BURK</name>
<organism evidence="2 3">
    <name type="scientific">Massilia cavernae</name>
    <dbReference type="NCBI Taxonomy" id="2320864"/>
    <lineage>
        <taxon>Bacteria</taxon>
        <taxon>Pseudomonadati</taxon>
        <taxon>Pseudomonadota</taxon>
        <taxon>Betaproteobacteria</taxon>
        <taxon>Burkholderiales</taxon>
        <taxon>Oxalobacteraceae</taxon>
        <taxon>Telluria group</taxon>
        <taxon>Massilia</taxon>
    </lineage>
</organism>
<accession>A0A418Y7B2</accession>
<dbReference type="OrthoDB" id="9788802at2"/>
<gene>
    <name evidence="2" type="ORF">D3872_02670</name>
</gene>
<evidence type="ECO:0000313" key="2">
    <source>
        <dbReference type="EMBL" id="RJG25823.1"/>
    </source>
</evidence>
<dbReference type="InterPro" id="IPR045584">
    <property type="entry name" value="Pilin-like"/>
</dbReference>
<protein>
    <submittedName>
        <fullName evidence="2">Prepilin-type N-terminal cleavage/methylation domain-containing protein</fullName>
    </submittedName>
</protein>
<dbReference type="EMBL" id="QYUP01000021">
    <property type="protein sequence ID" value="RJG25823.1"/>
    <property type="molecule type" value="Genomic_DNA"/>
</dbReference>
<evidence type="ECO:0000313" key="3">
    <source>
        <dbReference type="Proteomes" id="UP000284006"/>
    </source>
</evidence>
<dbReference type="NCBIfam" id="TIGR02532">
    <property type="entry name" value="IV_pilin_GFxxxE"/>
    <property type="match status" value="1"/>
</dbReference>
<dbReference type="RefSeq" id="WP_119809354.1">
    <property type="nucleotide sequence ID" value="NZ_QYUP01000021.1"/>
</dbReference>
<reference evidence="2 3" key="1">
    <citation type="submission" date="2018-09" db="EMBL/GenBank/DDBJ databases">
        <authorList>
            <person name="Zhu H."/>
        </authorList>
    </citation>
    <scope>NUCLEOTIDE SEQUENCE [LARGE SCALE GENOMIC DNA]</scope>
    <source>
        <strain evidence="2 3">K1S02-61</strain>
    </source>
</reference>
<dbReference type="SUPFAM" id="SSF54523">
    <property type="entry name" value="Pili subunits"/>
    <property type="match status" value="1"/>
</dbReference>
<comment type="caution">
    <text evidence="2">The sequence shown here is derived from an EMBL/GenBank/DDBJ whole genome shotgun (WGS) entry which is preliminary data.</text>
</comment>